<dbReference type="InterPro" id="IPR023296">
    <property type="entry name" value="Glyco_hydro_beta-prop_sf"/>
</dbReference>
<dbReference type="RefSeq" id="WP_425345139.1">
    <property type="nucleotide sequence ID" value="NZ_JBGUBD010000004.1"/>
</dbReference>
<dbReference type="Gene3D" id="2.115.10.20">
    <property type="entry name" value="Glycosyl hydrolase domain, family 43"/>
    <property type="match status" value="1"/>
</dbReference>
<dbReference type="CDD" id="cd18612">
    <property type="entry name" value="GH130_Lin0857-like"/>
    <property type="match status" value="1"/>
</dbReference>
<name>A0ABV4U3N7_9BACT</name>
<keyword evidence="5" id="KW-1185">Reference proteome</keyword>
<protein>
    <submittedName>
        <fullName evidence="4">Glycoside hydrolase family 130 protein</fullName>
    </submittedName>
</protein>
<dbReference type="Proteomes" id="UP001575105">
    <property type="component" value="Unassembled WGS sequence"/>
</dbReference>
<evidence type="ECO:0000313" key="4">
    <source>
        <dbReference type="EMBL" id="MFA9478215.1"/>
    </source>
</evidence>
<dbReference type="GO" id="GO:0016787">
    <property type="term" value="F:hydrolase activity"/>
    <property type="evidence" value="ECO:0007669"/>
    <property type="project" value="UniProtKB-KW"/>
</dbReference>
<keyword evidence="4" id="KW-0378">Hydrolase</keyword>
<evidence type="ECO:0000256" key="2">
    <source>
        <dbReference type="ARBA" id="ARBA00022679"/>
    </source>
</evidence>
<sequence length="360" mass="40716">MLERLFSHCMVRPSDIQPSSSQMKVVGVFNPGVIEVNGQVILLVRVVEQPTETREGFEPSPRFVPKQGITFDWLDEKQLDFYDPRVYHERGTGLARLRFISYLKVLRSDDGKTITDHDGPVIMPDNVYEEYGVEDPRITQIGSTYYITYVAVSRHGITTCLLSTTDFQRFTRHGIIFPPENKDVLLFPEKIVGDYLAMHRPVTSTRFRPPEMWTARSPDLIHWGGHEQMLGADSTWEQSRVGGGTPPIRTERGWLTIYHGSARPEGDQGPGTYTAGALLLDSQRPSKVIAQTREPIMTPEETFEREGFVNNVVFPTAVLERDDAYWVYYGAADENVGVTAYRREDLLNALQKPSSANSAT</sequence>
<dbReference type="InterPro" id="IPR007184">
    <property type="entry name" value="Mannoside_phosphorylase"/>
</dbReference>
<keyword evidence="2" id="KW-0808">Transferase</keyword>
<proteinExistence type="inferred from homology"/>
<dbReference type="EMBL" id="JBGUBD010000004">
    <property type="protein sequence ID" value="MFA9478215.1"/>
    <property type="molecule type" value="Genomic_DNA"/>
</dbReference>
<dbReference type="PANTHER" id="PTHR34106">
    <property type="entry name" value="GLYCOSIDASE"/>
    <property type="match status" value="1"/>
</dbReference>
<evidence type="ECO:0000256" key="3">
    <source>
        <dbReference type="ARBA" id="ARBA00024356"/>
    </source>
</evidence>
<dbReference type="PANTHER" id="PTHR34106:SF5">
    <property type="entry name" value="GLYCOSIDASE"/>
    <property type="match status" value="1"/>
</dbReference>
<dbReference type="Pfam" id="PF04041">
    <property type="entry name" value="Glyco_hydro_130"/>
    <property type="match status" value="1"/>
</dbReference>
<comment type="similarity">
    <text evidence="3">Belongs to the glycosyl hydrolase 130 family.</text>
</comment>
<reference evidence="4 5" key="1">
    <citation type="submission" date="2024-08" db="EMBL/GenBank/DDBJ databases">
        <title>Whole-genome sequencing of halo(alkali)philic microorganisms from hypersaline lakes.</title>
        <authorList>
            <person name="Sorokin D.Y."/>
            <person name="Merkel A.Y."/>
            <person name="Messina E."/>
            <person name="Yakimov M."/>
        </authorList>
    </citation>
    <scope>NUCLEOTIDE SEQUENCE [LARGE SCALE GENOMIC DNA]</scope>
    <source>
        <strain evidence="4 5">AB-hyl4</strain>
    </source>
</reference>
<evidence type="ECO:0000256" key="1">
    <source>
        <dbReference type="ARBA" id="ARBA00022676"/>
    </source>
</evidence>
<comment type="caution">
    <text evidence="4">The sequence shown here is derived from an EMBL/GenBank/DDBJ whole genome shotgun (WGS) entry which is preliminary data.</text>
</comment>
<gene>
    <name evidence="4" type="ORF">ACERK3_07885</name>
</gene>
<organism evidence="4 5">
    <name type="scientific">Natronomicrosphaera hydrolytica</name>
    <dbReference type="NCBI Taxonomy" id="3242702"/>
    <lineage>
        <taxon>Bacteria</taxon>
        <taxon>Pseudomonadati</taxon>
        <taxon>Planctomycetota</taxon>
        <taxon>Phycisphaerae</taxon>
        <taxon>Phycisphaerales</taxon>
        <taxon>Phycisphaeraceae</taxon>
        <taxon>Natronomicrosphaera</taxon>
    </lineage>
</organism>
<dbReference type="SUPFAM" id="SSF75005">
    <property type="entry name" value="Arabinanase/levansucrase/invertase"/>
    <property type="match status" value="1"/>
</dbReference>
<evidence type="ECO:0000313" key="5">
    <source>
        <dbReference type="Proteomes" id="UP001575105"/>
    </source>
</evidence>
<keyword evidence="1" id="KW-0328">Glycosyltransferase</keyword>
<accession>A0ABV4U3N7</accession>
<dbReference type="PIRSF" id="PIRSF016202">
    <property type="entry name" value="PH1107"/>
    <property type="match status" value="1"/>
</dbReference>